<reference evidence="3 4" key="1">
    <citation type="submission" date="2024-05" db="EMBL/GenBank/DDBJ databases">
        <authorList>
            <person name="Venkateswaran K."/>
        </authorList>
    </citation>
    <scope>NUCLEOTIDE SEQUENCE [LARGE SCALE GENOMIC DNA]</scope>
    <source>
        <strain evidence="3 4">179-C4-2-HS</strain>
    </source>
</reference>
<proteinExistence type="predicted"/>
<evidence type="ECO:0000259" key="2">
    <source>
        <dbReference type="Pfam" id="PF14311"/>
    </source>
</evidence>
<keyword evidence="4" id="KW-1185">Reference proteome</keyword>
<dbReference type="Gene3D" id="3.90.1750.20">
    <property type="entry name" value="Putative Large Serine Recombinase, Chain B, Domain 2"/>
    <property type="match status" value="1"/>
</dbReference>
<evidence type="ECO:0000313" key="4">
    <source>
        <dbReference type="Proteomes" id="UP001241748"/>
    </source>
</evidence>
<dbReference type="Gene3D" id="3.40.960.10">
    <property type="entry name" value="VSR Endonuclease"/>
    <property type="match status" value="1"/>
</dbReference>
<dbReference type="Proteomes" id="UP001241748">
    <property type="component" value="Unassembled WGS sequence"/>
</dbReference>
<evidence type="ECO:0000259" key="1">
    <source>
        <dbReference type="Pfam" id="PF07508"/>
    </source>
</evidence>
<name>A0ABV4YV87_9BACI</name>
<comment type="caution">
    <text evidence="3">The sequence shown here is derived from an EMBL/GenBank/DDBJ whole genome shotgun (WGS) entry which is preliminary data.</text>
</comment>
<sequence>MASKITINDMKTIAKERGGRCLSENYINKDTPLIWECEKGHIWEATPNRIKYHNSWCQECKAKYTIEDMHKIAVSRGGKCLSNTYINNRTNLKWECNKCGRQWEAKPSHIMGSKNKEGSWCPSCSKKRNSKYTIGAMRNLALQRNGKCLSDFVESSTSKLKWECEKGHQWIATISQVIGTKNKKGSWCPHCAVDKRSQTIKTSKRLQKVKELKILAKSMGGKCLSEEFIGPYKTMIWQCKEGHTWEKSASAIEKGQWCPFCKVNEYKKKVLQEMNQIAHARGGRCLSEEFLNSRTNLMWECSLGHVFELDVAGIKLRHSWCPQCSSFNKSEERCRYIFESLLGKKFYKTRSILKGYELDGYNKELSLAFEHQGRQHYEYVERFFSSVEEFNELQKRDKEKRDLCKEKKISLIEIPYYESNNNDKQLISFIEKQILEILGNVNLNTDFGMADFYNWYYNKSAQGGEFLDDLRVIAELREGKLISQFFVDSNTPLAWECIEGHIWEARSNDIKRGGWCPICSNTAKLEFAEIAKRLEARGFKVISRQEDFDVFNTHTKFRLECQQGHQWEALPTNIFNGHGCFECSYIDRFEKVRENEEKRFQNFIAQKGGKVLSKYQKDRIKISIECGFGHLMIMTPQAFRRGGWCSICKPLDDTENLFVSKIFNLWKVEKGFQQIANRLIKEGIKTKKGGKWSASTVKSILNNERYQHHAKIMGIN</sequence>
<dbReference type="InterPro" id="IPR011109">
    <property type="entry name" value="DNA_bind_recombinase_dom"/>
</dbReference>
<feature type="domain" description="Treble clef zinc finger" evidence="2">
    <location>
        <begin position="150"/>
        <end position="192"/>
    </location>
</feature>
<dbReference type="RefSeq" id="WP_306072959.1">
    <property type="nucleotide sequence ID" value="NZ_JAROBZ020000001.1"/>
</dbReference>
<dbReference type="Pfam" id="PF07508">
    <property type="entry name" value="Recombinase"/>
    <property type="match status" value="1"/>
</dbReference>
<accession>A0ABV4YV87</accession>
<gene>
    <name evidence="3" type="ORF">P5G62_015300</name>
</gene>
<dbReference type="InterPro" id="IPR038109">
    <property type="entry name" value="DNA_bind_recomb_sf"/>
</dbReference>
<dbReference type="EMBL" id="JAROBZ020000001">
    <property type="protein sequence ID" value="MFB3168483.1"/>
    <property type="molecule type" value="Genomic_DNA"/>
</dbReference>
<dbReference type="InterPro" id="IPR025487">
    <property type="entry name" value="DUF4379"/>
</dbReference>
<dbReference type="Pfam" id="PF14311">
    <property type="entry name" value="DUF4379"/>
    <property type="match status" value="1"/>
</dbReference>
<feature type="domain" description="Recombinase" evidence="1">
    <location>
        <begin position="655"/>
        <end position="706"/>
    </location>
</feature>
<evidence type="ECO:0000313" key="3">
    <source>
        <dbReference type="EMBL" id="MFB3168483.1"/>
    </source>
</evidence>
<protein>
    <submittedName>
        <fullName evidence="3">Recombinase family protein</fullName>
    </submittedName>
</protein>
<organism evidence="3 4">
    <name type="scientific">Neobacillus driksii</name>
    <dbReference type="NCBI Taxonomy" id="3035913"/>
    <lineage>
        <taxon>Bacteria</taxon>
        <taxon>Bacillati</taxon>
        <taxon>Bacillota</taxon>
        <taxon>Bacilli</taxon>
        <taxon>Bacillales</taxon>
        <taxon>Bacillaceae</taxon>
        <taxon>Neobacillus</taxon>
    </lineage>
</organism>